<evidence type="ECO:0000313" key="2">
    <source>
        <dbReference type="Proteomes" id="UP000887566"/>
    </source>
</evidence>
<sequence>MWRSDGAGTKLFAERVLIVIAAATKDQAVWVLSCGSTFVCGMKRSFADCCPSPVSDISALDKDSLRDKQAMSILAVGPKSLDDLRKGSDLVGNRFLYDDSTDRDEPPEWFDRERFERGRQFFFDYYNSVAMAFFCSLVVGFTLPSLSDVLEFTGETKGAAKSRKRYMQTLAHIVSWHQEDIFDPSSLGYRSIRTVRSWHDSVRNRLVSKYGTERIYISQYDMALVQCGFIGWHDSVRNRLVSKYGTERIYISQYDMALVQCGFIGSVILHPEYVGMPLSAPFEDYVYFWKVAGYVLGIEDRFNACQLEDLQTTLDICAQVEKELIVSQLHQPSEQYVRLTNDLLTGPTEVGPPLPLSTPLMHAFIFPSLGLPIPPLTWSEWFTLQAMRAHYSFLLYFPRYRQFFNQRILHFYRNTKPICKAY</sequence>
<evidence type="ECO:0000256" key="1">
    <source>
        <dbReference type="SAM" id="Phobius"/>
    </source>
</evidence>
<dbReference type="PANTHER" id="PTHR37159">
    <property type="entry name" value="GH11867P"/>
    <property type="match status" value="1"/>
</dbReference>
<organism evidence="2 3">
    <name type="scientific">Plectus sambesii</name>
    <dbReference type="NCBI Taxonomy" id="2011161"/>
    <lineage>
        <taxon>Eukaryota</taxon>
        <taxon>Metazoa</taxon>
        <taxon>Ecdysozoa</taxon>
        <taxon>Nematoda</taxon>
        <taxon>Chromadorea</taxon>
        <taxon>Plectida</taxon>
        <taxon>Plectina</taxon>
        <taxon>Plectoidea</taxon>
        <taxon>Plectidae</taxon>
        <taxon>Plectus</taxon>
    </lineage>
</organism>
<feature type="transmembrane region" description="Helical" evidence="1">
    <location>
        <begin position="122"/>
        <end position="143"/>
    </location>
</feature>
<dbReference type="AlphaFoldDB" id="A0A914W658"/>
<name>A0A914W658_9BILA</name>
<keyword evidence="1" id="KW-0812">Transmembrane</keyword>
<evidence type="ECO:0000313" key="3">
    <source>
        <dbReference type="WBParaSite" id="PSAMB.scaffold3352size18637.g21256.t1"/>
    </source>
</evidence>
<dbReference type="PANTHER" id="PTHR37159:SF1">
    <property type="entry name" value="GH11867P"/>
    <property type="match status" value="1"/>
</dbReference>
<dbReference type="WBParaSite" id="PSAMB.scaffold3352size18637.g21256.t1">
    <property type="protein sequence ID" value="PSAMB.scaffold3352size18637.g21256.t1"/>
    <property type="gene ID" value="PSAMB.scaffold3352size18637.g21256"/>
</dbReference>
<keyword evidence="1" id="KW-0472">Membrane</keyword>
<proteinExistence type="predicted"/>
<keyword evidence="2" id="KW-1185">Reference proteome</keyword>
<accession>A0A914W658</accession>
<dbReference type="Proteomes" id="UP000887566">
    <property type="component" value="Unplaced"/>
</dbReference>
<reference evidence="3" key="1">
    <citation type="submission" date="2022-11" db="UniProtKB">
        <authorList>
            <consortium name="WormBaseParasite"/>
        </authorList>
    </citation>
    <scope>IDENTIFICATION</scope>
</reference>
<keyword evidence="1" id="KW-1133">Transmembrane helix</keyword>
<protein>
    <submittedName>
        <fullName evidence="3">ER-bound oxygenase mpaB/mpaB'/Rubber oxygenase catalytic domain-containing protein</fullName>
    </submittedName>
</protein>